<evidence type="ECO:0000313" key="6">
    <source>
        <dbReference type="EMBL" id="MBK4737469.1"/>
    </source>
</evidence>
<dbReference type="EMBL" id="JAEPBG010000012">
    <property type="protein sequence ID" value="MBK4737469.1"/>
    <property type="molecule type" value="Genomic_DNA"/>
</dbReference>
<accession>A0A934W9R6</accession>
<evidence type="ECO:0000259" key="5">
    <source>
        <dbReference type="Pfam" id="PF06803"/>
    </source>
</evidence>
<dbReference type="GO" id="GO:0012505">
    <property type="term" value="C:endomembrane system"/>
    <property type="evidence" value="ECO:0007669"/>
    <property type="project" value="UniProtKB-SubCell"/>
</dbReference>
<keyword evidence="2" id="KW-0812">Transmembrane</keyword>
<dbReference type="AlphaFoldDB" id="A0A934W9R6"/>
<name>A0A934W9R6_9BURK</name>
<evidence type="ECO:0000256" key="2">
    <source>
        <dbReference type="ARBA" id="ARBA00022692"/>
    </source>
</evidence>
<gene>
    <name evidence="6" type="ORF">JJB74_22860</name>
</gene>
<keyword evidence="3" id="KW-1133">Transmembrane helix</keyword>
<sequence length="102" mass="11234">MLTRLRRIARLAGSEITVLWFACRHPATPAAVKLAALLLGLYVISPIDLIPDAIPVLGWLDDATLLGFGIPALLRFLPAEALADSRIASERLLSRFAFWRRA</sequence>
<protein>
    <submittedName>
        <fullName evidence="6">DUF1232 domain-containing protein</fullName>
    </submittedName>
</protein>
<evidence type="ECO:0000313" key="7">
    <source>
        <dbReference type="Proteomes" id="UP000622890"/>
    </source>
</evidence>
<dbReference type="Proteomes" id="UP000622890">
    <property type="component" value="Unassembled WGS sequence"/>
</dbReference>
<feature type="domain" description="DUF1232" evidence="5">
    <location>
        <begin position="32"/>
        <end position="67"/>
    </location>
</feature>
<keyword evidence="7" id="KW-1185">Reference proteome</keyword>
<proteinExistence type="predicted"/>
<keyword evidence="4" id="KW-0472">Membrane</keyword>
<organism evidence="6 7">
    <name type="scientific">Noviherbaspirillum pedocola</name>
    <dbReference type="NCBI Taxonomy" id="2801341"/>
    <lineage>
        <taxon>Bacteria</taxon>
        <taxon>Pseudomonadati</taxon>
        <taxon>Pseudomonadota</taxon>
        <taxon>Betaproteobacteria</taxon>
        <taxon>Burkholderiales</taxon>
        <taxon>Oxalobacteraceae</taxon>
        <taxon>Noviherbaspirillum</taxon>
    </lineage>
</organism>
<reference evidence="6" key="1">
    <citation type="submission" date="2021-01" db="EMBL/GenBank/DDBJ databases">
        <title>Genome sequence of strain Noviherbaspirillum sp. DKR-6.</title>
        <authorList>
            <person name="Chaudhary D.K."/>
        </authorList>
    </citation>
    <scope>NUCLEOTIDE SEQUENCE</scope>
    <source>
        <strain evidence="6">DKR-6</strain>
    </source>
</reference>
<dbReference type="RefSeq" id="WP_200595784.1">
    <property type="nucleotide sequence ID" value="NZ_JAEPBG010000012.1"/>
</dbReference>
<evidence type="ECO:0000256" key="4">
    <source>
        <dbReference type="ARBA" id="ARBA00023136"/>
    </source>
</evidence>
<dbReference type="Pfam" id="PF06803">
    <property type="entry name" value="DUF1232"/>
    <property type="match status" value="1"/>
</dbReference>
<evidence type="ECO:0000256" key="1">
    <source>
        <dbReference type="ARBA" id="ARBA00004127"/>
    </source>
</evidence>
<dbReference type="InterPro" id="IPR010652">
    <property type="entry name" value="DUF1232"/>
</dbReference>
<comment type="caution">
    <text evidence="6">The sequence shown here is derived from an EMBL/GenBank/DDBJ whole genome shotgun (WGS) entry which is preliminary data.</text>
</comment>
<comment type="subcellular location">
    <subcellularLocation>
        <location evidence="1">Endomembrane system</location>
        <topology evidence="1">Multi-pass membrane protein</topology>
    </subcellularLocation>
</comment>
<evidence type="ECO:0000256" key="3">
    <source>
        <dbReference type="ARBA" id="ARBA00022989"/>
    </source>
</evidence>